<dbReference type="PANTHER" id="PTHR43963">
    <property type="entry name" value="CARBONYL REDUCTASE 1-RELATED"/>
    <property type="match status" value="1"/>
</dbReference>
<keyword evidence="3" id="KW-0560">Oxidoreductase</keyword>
<dbReference type="Pfam" id="PF00106">
    <property type="entry name" value="adh_short"/>
    <property type="match status" value="1"/>
</dbReference>
<dbReference type="PANTHER" id="PTHR43963:SF6">
    <property type="entry name" value="CHAIN DEHYDROGENASE FAMILY PROTEIN, PUTATIVE (AFU_ORTHOLOGUE AFUA_3G15350)-RELATED"/>
    <property type="match status" value="1"/>
</dbReference>
<protein>
    <submittedName>
        <fullName evidence="5">Short-chain dehydrogenase</fullName>
    </submittedName>
</protein>
<accession>A0A5S3VEC0</accession>
<keyword evidence="7" id="KW-1185">Reference proteome</keyword>
<dbReference type="InterPro" id="IPR045313">
    <property type="entry name" value="CBR1-like"/>
</dbReference>
<comment type="caution">
    <text evidence="5">The sequence shown here is derived from an EMBL/GenBank/DDBJ whole genome shotgun (WGS) entry which is preliminary data.</text>
</comment>
<evidence type="ECO:0000256" key="3">
    <source>
        <dbReference type="ARBA" id="ARBA00023002"/>
    </source>
</evidence>
<dbReference type="Proteomes" id="UP000307217">
    <property type="component" value="Unassembled WGS sequence"/>
</dbReference>
<gene>
    <name evidence="5" type="ORF">CWC19_00245</name>
    <name evidence="6" type="ORF">CWC20_17820</name>
</gene>
<dbReference type="AlphaFoldDB" id="A0A5S3VEC0"/>
<dbReference type="PRINTS" id="PR00081">
    <property type="entry name" value="GDHRDH"/>
</dbReference>
<evidence type="ECO:0000313" key="7">
    <source>
        <dbReference type="Proteomes" id="UP000307164"/>
    </source>
</evidence>
<dbReference type="InterPro" id="IPR002347">
    <property type="entry name" value="SDR_fam"/>
</dbReference>
<dbReference type="InterPro" id="IPR036291">
    <property type="entry name" value="NAD(P)-bd_dom_sf"/>
</dbReference>
<evidence type="ECO:0000313" key="8">
    <source>
        <dbReference type="Proteomes" id="UP000307217"/>
    </source>
</evidence>
<evidence type="ECO:0000313" key="5">
    <source>
        <dbReference type="EMBL" id="TMO70711.1"/>
    </source>
</evidence>
<reference evidence="8" key="2">
    <citation type="submission" date="2019-06" db="EMBL/GenBank/DDBJ databases">
        <title>Co-occurence of chitin degradation, pigmentation and bioactivity in marine Pseudoalteromonas.</title>
        <authorList>
            <person name="Sonnenschein E.C."/>
            <person name="Bech P.K."/>
        </authorList>
    </citation>
    <scope>NUCLEOTIDE SEQUENCE [LARGE SCALE GENOMIC DNA]</scope>
    <source>
        <strain evidence="8">S3790</strain>
        <strain evidence="6">S3895</strain>
    </source>
</reference>
<dbReference type="PRINTS" id="PR00080">
    <property type="entry name" value="SDRFAMILY"/>
</dbReference>
<dbReference type="EMBL" id="PNBX01000001">
    <property type="protein sequence ID" value="TMO70711.1"/>
    <property type="molecule type" value="Genomic_DNA"/>
</dbReference>
<reference evidence="5" key="3">
    <citation type="submission" date="2019-09" db="EMBL/GenBank/DDBJ databases">
        <title>Co-occurence of chitin degradation, pigmentation and bioactivity in marine Pseudoalteromonas.</title>
        <authorList>
            <person name="Sonnenschein E.C."/>
            <person name="Bech P.K."/>
        </authorList>
    </citation>
    <scope>NUCLEOTIDE SEQUENCE</scope>
    <source>
        <strain evidence="5">S3790</strain>
        <strain evidence="7">S3895</strain>
    </source>
</reference>
<evidence type="ECO:0000313" key="6">
    <source>
        <dbReference type="EMBL" id="TMO71326.1"/>
    </source>
</evidence>
<dbReference type="EMBL" id="PNBW01000108">
    <property type="protein sequence ID" value="TMO71326.1"/>
    <property type="molecule type" value="Genomic_DNA"/>
</dbReference>
<dbReference type="CDD" id="cd05324">
    <property type="entry name" value="carb_red_PTCR-like_SDR_c"/>
    <property type="match status" value="1"/>
</dbReference>
<dbReference type="Proteomes" id="UP000307164">
    <property type="component" value="Unassembled WGS sequence"/>
</dbReference>
<sequence length="245" mass="26556">MKYQETQLIAVITGGNKGLGFAVAQQLAQLGYRVVLTARNEQAGQAAVKALAEKGLEVDFLPLDISETASITAFTSAMATRYQRCDVLINNAGVFFDWEVSASKVQLEELHTTFQTNVWGTINVTQHLMPLLHKSLRGKIINVSSDLGSLSFASDKENEYYSVSGVAYRMSKAALNMYSIALSKECEASNIVVSVVSPGWCQTDMGTDAAPRSPIQGAKSIVEVVQAPSTQFHGKFVLDGQILAW</sequence>
<name>A0A5S3VEC0_9GAMM</name>
<proteinExistence type="inferred from homology"/>
<dbReference type="Gene3D" id="3.40.50.720">
    <property type="entry name" value="NAD(P)-binding Rossmann-like Domain"/>
    <property type="match status" value="1"/>
</dbReference>
<comment type="similarity">
    <text evidence="1 4">Belongs to the short-chain dehydrogenases/reductases (SDR) family.</text>
</comment>
<keyword evidence="2" id="KW-0521">NADP</keyword>
<evidence type="ECO:0000256" key="4">
    <source>
        <dbReference type="RuleBase" id="RU000363"/>
    </source>
</evidence>
<reference evidence="7 8" key="1">
    <citation type="submission" date="2018-01" db="EMBL/GenBank/DDBJ databases">
        <authorList>
            <person name="Paulsen S."/>
            <person name="Gram L.K."/>
        </authorList>
    </citation>
    <scope>NUCLEOTIDE SEQUENCE [LARGE SCALE GENOMIC DNA]</scope>
    <source>
        <strain evidence="5 8">S3790</strain>
        <strain evidence="6 7">S3895</strain>
    </source>
</reference>
<dbReference type="RefSeq" id="WP_138589447.1">
    <property type="nucleotide sequence ID" value="NZ_PNBW01000108.1"/>
</dbReference>
<dbReference type="OrthoDB" id="20590at2"/>
<dbReference type="GO" id="GO:0016616">
    <property type="term" value="F:oxidoreductase activity, acting on the CH-OH group of donors, NAD or NADP as acceptor"/>
    <property type="evidence" value="ECO:0007669"/>
    <property type="project" value="InterPro"/>
</dbReference>
<evidence type="ECO:0000256" key="2">
    <source>
        <dbReference type="ARBA" id="ARBA00022857"/>
    </source>
</evidence>
<organism evidence="5 8">
    <name type="scientific">Pseudoalteromonas aurantia</name>
    <dbReference type="NCBI Taxonomy" id="43654"/>
    <lineage>
        <taxon>Bacteria</taxon>
        <taxon>Pseudomonadati</taxon>
        <taxon>Pseudomonadota</taxon>
        <taxon>Gammaproteobacteria</taxon>
        <taxon>Alteromonadales</taxon>
        <taxon>Pseudoalteromonadaceae</taxon>
        <taxon>Pseudoalteromonas</taxon>
    </lineage>
</organism>
<dbReference type="SUPFAM" id="SSF51735">
    <property type="entry name" value="NAD(P)-binding Rossmann-fold domains"/>
    <property type="match status" value="1"/>
</dbReference>
<evidence type="ECO:0000256" key="1">
    <source>
        <dbReference type="ARBA" id="ARBA00006484"/>
    </source>
</evidence>